<dbReference type="Proteomes" id="UP001500353">
    <property type="component" value="Unassembled WGS sequence"/>
</dbReference>
<dbReference type="InterPro" id="IPR019734">
    <property type="entry name" value="TPR_rpt"/>
</dbReference>
<dbReference type="PROSITE" id="PS50005">
    <property type="entry name" value="TPR"/>
    <property type="match status" value="1"/>
</dbReference>
<protein>
    <recommendedName>
        <fullName evidence="4">Tetratricopeptide repeat protein</fullName>
    </recommendedName>
</protein>
<dbReference type="RefSeq" id="WP_345207779.1">
    <property type="nucleotide sequence ID" value="NZ_BAABHX010000008.1"/>
</dbReference>
<evidence type="ECO:0000313" key="2">
    <source>
        <dbReference type="EMBL" id="GAA5100474.1"/>
    </source>
</evidence>
<evidence type="ECO:0000313" key="3">
    <source>
        <dbReference type="Proteomes" id="UP001500353"/>
    </source>
</evidence>
<gene>
    <name evidence="2" type="ORF">GCM10023210_39030</name>
</gene>
<organism evidence="2 3">
    <name type="scientific">Chryseobacterium ginsengisoli</name>
    <dbReference type="NCBI Taxonomy" id="363853"/>
    <lineage>
        <taxon>Bacteria</taxon>
        <taxon>Pseudomonadati</taxon>
        <taxon>Bacteroidota</taxon>
        <taxon>Flavobacteriia</taxon>
        <taxon>Flavobacteriales</taxon>
        <taxon>Weeksellaceae</taxon>
        <taxon>Chryseobacterium group</taxon>
        <taxon>Chryseobacterium</taxon>
    </lineage>
</organism>
<feature type="repeat" description="TPR" evidence="1">
    <location>
        <begin position="280"/>
        <end position="313"/>
    </location>
</feature>
<keyword evidence="3" id="KW-1185">Reference proteome</keyword>
<evidence type="ECO:0000256" key="1">
    <source>
        <dbReference type="PROSITE-ProRule" id="PRU00339"/>
    </source>
</evidence>
<dbReference type="EMBL" id="BAABHX010000008">
    <property type="protein sequence ID" value="GAA5100474.1"/>
    <property type="molecule type" value="Genomic_DNA"/>
</dbReference>
<name>A0ABP9MR47_9FLAO</name>
<dbReference type="SUPFAM" id="SSF48452">
    <property type="entry name" value="TPR-like"/>
    <property type="match status" value="1"/>
</dbReference>
<sequence length="423" mass="49489">MKYKISDSQKQWVEANFLVLIKACGFPWNKGEQILLNQHFFPNTFNSKEIEIENIIKDLITIFDFGNKIIKYEIIYDLRDSNSFPLAIRGKFQETELDKVSDNEYCIYISNSTKEMPNRLIFCLINDFLRIKLSDAKIPHDQNKYSENFLFLAGIYFGFGVILTQKRIDTGKSSTSFWQKKWNFSSSMLVENIIYGFALYQKIFPSLDISWMKELPKDFESKINEVASLVHSSMIADVNEAEAKYFLKKSLEKSKKDNFILAIELLNKVITLSNDHQTISTAYNNTGYLKLKIGFIEESSVHFKKAIEYRPDFGFANDNLGYSLILRNLLDEGLVYLEKAEKTLNNDKGYHYRNLGLYFHKKGELLKAKEYYDQAFDHQKRPIDFLEYHFSELLSEIGDEENADKFLKIAVDKREKIAMDKFN</sequence>
<dbReference type="Gene3D" id="1.25.40.10">
    <property type="entry name" value="Tetratricopeptide repeat domain"/>
    <property type="match status" value="1"/>
</dbReference>
<evidence type="ECO:0008006" key="4">
    <source>
        <dbReference type="Google" id="ProtNLM"/>
    </source>
</evidence>
<reference evidence="3" key="1">
    <citation type="journal article" date="2019" name="Int. J. Syst. Evol. Microbiol.">
        <title>The Global Catalogue of Microorganisms (GCM) 10K type strain sequencing project: providing services to taxonomists for standard genome sequencing and annotation.</title>
        <authorList>
            <consortium name="The Broad Institute Genomics Platform"/>
            <consortium name="The Broad Institute Genome Sequencing Center for Infectious Disease"/>
            <person name="Wu L."/>
            <person name="Ma J."/>
        </authorList>
    </citation>
    <scope>NUCLEOTIDE SEQUENCE [LARGE SCALE GENOMIC DNA]</scope>
    <source>
        <strain evidence="3">JCM 18019</strain>
    </source>
</reference>
<comment type="caution">
    <text evidence="2">The sequence shown here is derived from an EMBL/GenBank/DDBJ whole genome shotgun (WGS) entry which is preliminary data.</text>
</comment>
<dbReference type="SMART" id="SM00028">
    <property type="entry name" value="TPR"/>
    <property type="match status" value="4"/>
</dbReference>
<accession>A0ABP9MR47</accession>
<keyword evidence="1" id="KW-0802">TPR repeat</keyword>
<proteinExistence type="predicted"/>
<dbReference type="InterPro" id="IPR011990">
    <property type="entry name" value="TPR-like_helical_dom_sf"/>
</dbReference>